<dbReference type="Proteomes" id="UP000236370">
    <property type="component" value="Unassembled WGS sequence"/>
</dbReference>
<accession>A0A2J8LML1</accession>
<comment type="caution">
    <text evidence="1">The sequence shown here is derived from an EMBL/GenBank/DDBJ whole genome shotgun (WGS) entry which is preliminary data.</text>
</comment>
<evidence type="ECO:0000313" key="1">
    <source>
        <dbReference type="EMBL" id="PNI48507.1"/>
    </source>
</evidence>
<gene>
    <name evidence="1" type="ORF">CK820_G0027410</name>
</gene>
<evidence type="ECO:0000313" key="2">
    <source>
        <dbReference type="Proteomes" id="UP000236370"/>
    </source>
</evidence>
<dbReference type="EMBL" id="NBAG03000283">
    <property type="protein sequence ID" value="PNI48507.1"/>
    <property type="molecule type" value="Genomic_DNA"/>
</dbReference>
<reference evidence="1 2" key="1">
    <citation type="submission" date="2017-12" db="EMBL/GenBank/DDBJ databases">
        <title>High-resolution comparative analysis of great ape genomes.</title>
        <authorList>
            <person name="Pollen A."/>
            <person name="Hastie A."/>
            <person name="Hormozdiari F."/>
            <person name="Dougherty M."/>
            <person name="Liu R."/>
            <person name="Chaisson M."/>
            <person name="Hoppe E."/>
            <person name="Hill C."/>
            <person name="Pang A."/>
            <person name="Hillier L."/>
            <person name="Baker C."/>
            <person name="Armstrong J."/>
            <person name="Shendure J."/>
            <person name="Paten B."/>
            <person name="Wilson R."/>
            <person name="Chao H."/>
            <person name="Schneider V."/>
            <person name="Ventura M."/>
            <person name="Kronenberg Z."/>
            <person name="Murali S."/>
            <person name="Gordon D."/>
            <person name="Cantsilieris S."/>
            <person name="Munson K."/>
            <person name="Nelson B."/>
            <person name="Raja A."/>
            <person name="Underwood J."/>
            <person name="Diekhans M."/>
            <person name="Fiddes I."/>
            <person name="Haussler D."/>
            <person name="Eichler E."/>
        </authorList>
    </citation>
    <scope>NUCLEOTIDE SEQUENCE [LARGE SCALE GENOMIC DNA]</scope>
    <source>
        <strain evidence="1">Yerkes chimp pedigree #C0471</strain>
    </source>
</reference>
<sequence length="84" mass="9043">MLRAIAEERGRLSLRREVCGLGPPAAPGAEQARRTGYEAQPHELARCPDLKVSVSLTVKWLLGGHTCGLGIVKALRGFHSVVQV</sequence>
<organism evidence="1 2">
    <name type="scientific">Pan troglodytes</name>
    <name type="common">Chimpanzee</name>
    <dbReference type="NCBI Taxonomy" id="9598"/>
    <lineage>
        <taxon>Eukaryota</taxon>
        <taxon>Metazoa</taxon>
        <taxon>Chordata</taxon>
        <taxon>Craniata</taxon>
        <taxon>Vertebrata</taxon>
        <taxon>Euteleostomi</taxon>
        <taxon>Mammalia</taxon>
        <taxon>Eutheria</taxon>
        <taxon>Euarchontoglires</taxon>
        <taxon>Primates</taxon>
        <taxon>Haplorrhini</taxon>
        <taxon>Catarrhini</taxon>
        <taxon>Hominidae</taxon>
        <taxon>Pan</taxon>
    </lineage>
</organism>
<protein>
    <submittedName>
        <fullName evidence="1">KIAA0930 isoform 2</fullName>
    </submittedName>
</protein>
<dbReference type="AlphaFoldDB" id="A0A2J8LML1"/>
<name>A0A2J8LML1_PANTR</name>
<proteinExistence type="predicted"/>